<keyword evidence="4 7" id="KW-0658">Purine biosynthesis</keyword>
<feature type="binding site" evidence="7">
    <location>
        <begin position="369"/>
        <end position="370"/>
    </location>
    <ligand>
        <name>N(1)-(5-phospho-beta-D-ribosyl)glycinamide</name>
        <dbReference type="ChEBI" id="CHEBI:143788"/>
    </ligand>
</feature>
<evidence type="ECO:0000256" key="4">
    <source>
        <dbReference type="ARBA" id="ARBA00022755"/>
    </source>
</evidence>
<evidence type="ECO:0000313" key="10">
    <source>
        <dbReference type="Proteomes" id="UP000733611"/>
    </source>
</evidence>
<dbReference type="SUPFAM" id="SSF56059">
    <property type="entry name" value="Glutathione synthetase ATP-binding domain-like"/>
    <property type="match status" value="1"/>
</dbReference>
<dbReference type="Proteomes" id="UP000733611">
    <property type="component" value="Unassembled WGS sequence"/>
</dbReference>
<dbReference type="GO" id="GO:0000287">
    <property type="term" value="F:magnesium ion binding"/>
    <property type="evidence" value="ECO:0007669"/>
    <property type="project" value="UniProtKB-UniRule"/>
</dbReference>
<dbReference type="PANTHER" id="PTHR43055">
    <property type="entry name" value="FORMATE-DEPENDENT PHOSPHORIBOSYLGLYCINAMIDE FORMYLTRANSFERASE"/>
    <property type="match status" value="1"/>
</dbReference>
<keyword evidence="3 7" id="KW-0547">Nucleotide-binding</keyword>
<dbReference type="InterPro" id="IPR013815">
    <property type="entry name" value="ATP_grasp_subdomain_1"/>
</dbReference>
<feature type="binding site" evidence="7">
    <location>
        <position position="283"/>
    </location>
    <ligand>
        <name>Mg(2+)</name>
        <dbReference type="ChEBI" id="CHEBI:18420"/>
    </ligand>
</feature>
<dbReference type="SUPFAM" id="SSF51246">
    <property type="entry name" value="Rudiment single hybrid motif"/>
    <property type="match status" value="1"/>
</dbReference>
<accession>A0A948TEI2</accession>
<evidence type="ECO:0000259" key="8">
    <source>
        <dbReference type="PROSITE" id="PS50975"/>
    </source>
</evidence>
<dbReference type="Pfam" id="PF21244">
    <property type="entry name" value="PurT_C"/>
    <property type="match status" value="1"/>
</dbReference>
<dbReference type="NCBIfam" id="TIGR01142">
    <property type="entry name" value="purT"/>
    <property type="match status" value="1"/>
</dbReference>
<dbReference type="PANTHER" id="PTHR43055:SF1">
    <property type="entry name" value="FORMATE-DEPENDENT PHOSPHORIBOSYLGLYCINAMIDE FORMYLTRANSFERASE"/>
    <property type="match status" value="1"/>
</dbReference>
<feature type="binding site" evidence="7">
    <location>
        <position position="204"/>
    </location>
    <ligand>
        <name>ATP</name>
        <dbReference type="ChEBI" id="CHEBI:30616"/>
    </ligand>
</feature>
<evidence type="ECO:0000256" key="6">
    <source>
        <dbReference type="ARBA" id="ARBA00022842"/>
    </source>
</evidence>
<dbReference type="Pfam" id="PF02222">
    <property type="entry name" value="ATP-grasp"/>
    <property type="match status" value="1"/>
</dbReference>
<keyword evidence="2 7" id="KW-0479">Metal-binding</keyword>
<evidence type="ECO:0000313" key="9">
    <source>
        <dbReference type="EMBL" id="MBU3843308.1"/>
    </source>
</evidence>
<keyword evidence="6 7" id="KW-0460">Magnesium</keyword>
<dbReference type="GO" id="GO:0006189">
    <property type="term" value="P:'de novo' IMP biosynthetic process"/>
    <property type="evidence" value="ECO:0007669"/>
    <property type="project" value="UniProtKB-UniRule"/>
</dbReference>
<keyword evidence="1 7" id="KW-0436">Ligase</keyword>
<dbReference type="Gene3D" id="3.30.470.20">
    <property type="entry name" value="ATP-grasp fold, B domain"/>
    <property type="match status" value="1"/>
</dbReference>
<dbReference type="InterPro" id="IPR003135">
    <property type="entry name" value="ATP-grasp_carboxylate-amine"/>
</dbReference>
<feature type="binding site" evidence="7">
    <location>
        <position position="290"/>
    </location>
    <ligand>
        <name>N(1)-(5-phospho-beta-D-ribosyl)glycinamide</name>
        <dbReference type="ChEBI" id="CHEBI:143788"/>
    </ligand>
</feature>
<feature type="binding site" evidence="7">
    <location>
        <begin position="196"/>
        <end position="199"/>
    </location>
    <ligand>
        <name>ATP</name>
        <dbReference type="ChEBI" id="CHEBI:30616"/>
    </ligand>
</feature>
<dbReference type="Pfam" id="PF22660">
    <property type="entry name" value="RS_preATP-grasp-like"/>
    <property type="match status" value="1"/>
</dbReference>
<feature type="binding site" evidence="7">
    <location>
        <begin position="22"/>
        <end position="23"/>
    </location>
    <ligand>
        <name>N(1)-(5-phospho-beta-D-ribosyl)glycinamide</name>
        <dbReference type="ChEBI" id="CHEBI:143788"/>
    </ligand>
</feature>
<dbReference type="InterPro" id="IPR011761">
    <property type="entry name" value="ATP-grasp"/>
</dbReference>
<dbReference type="AlphaFoldDB" id="A0A948TEI2"/>
<protein>
    <recommendedName>
        <fullName evidence="7">Formate-dependent phosphoribosylglycinamide formyltransferase</fullName>
        <ecNumber evidence="7">6.3.1.21</ecNumber>
    </recommendedName>
    <alternativeName>
        <fullName evidence="7">5'-phosphoribosylglycinamide transformylase 2</fullName>
    </alternativeName>
    <alternativeName>
        <fullName evidence="7">Formate-dependent GAR transformylase</fullName>
    </alternativeName>
    <alternativeName>
        <fullName evidence="7">GAR transformylase 2</fullName>
        <shortName evidence="7">GART 2</shortName>
    </alternativeName>
    <alternativeName>
        <fullName evidence="7">Non-folate glycinamide ribonucleotide transformylase</fullName>
    </alternativeName>
    <alternativeName>
        <fullName evidence="7">Phosphoribosylglycinamide formyltransferase 2</fullName>
    </alternativeName>
</protein>
<reference evidence="9" key="2">
    <citation type="submission" date="2021-04" db="EMBL/GenBank/DDBJ databases">
        <authorList>
            <person name="Gilroy R."/>
        </authorList>
    </citation>
    <scope>NUCLEOTIDE SEQUENCE</scope>
    <source>
        <strain evidence="9">378</strain>
    </source>
</reference>
<feature type="binding site" evidence="7">
    <location>
        <position position="268"/>
    </location>
    <ligand>
        <name>Mg(2+)</name>
        <dbReference type="ChEBI" id="CHEBI:18420"/>
    </ligand>
</feature>
<evidence type="ECO:0000256" key="1">
    <source>
        <dbReference type="ARBA" id="ARBA00022598"/>
    </source>
</evidence>
<dbReference type="InterPro" id="IPR048740">
    <property type="entry name" value="PurT_C"/>
</dbReference>
<feature type="binding site" evidence="7">
    <location>
        <begin position="161"/>
        <end position="166"/>
    </location>
    <ligand>
        <name>ATP</name>
        <dbReference type="ChEBI" id="CHEBI:30616"/>
    </ligand>
</feature>
<name>A0A948TEI2_9GAMM</name>
<feature type="binding site" evidence="7">
    <location>
        <position position="362"/>
    </location>
    <ligand>
        <name>N(1)-(5-phospho-beta-D-ribosyl)glycinamide</name>
        <dbReference type="ChEBI" id="CHEBI:143788"/>
    </ligand>
</feature>
<evidence type="ECO:0000256" key="7">
    <source>
        <dbReference type="HAMAP-Rule" id="MF_01643"/>
    </source>
</evidence>
<gene>
    <name evidence="7 9" type="primary">purT</name>
    <name evidence="9" type="ORF">H9847_00315</name>
</gene>
<dbReference type="PROSITE" id="PS50975">
    <property type="entry name" value="ATP_GRASP"/>
    <property type="match status" value="1"/>
</dbReference>
<comment type="similarity">
    <text evidence="7">Belongs to the PurK/PurT family.</text>
</comment>
<comment type="subunit">
    <text evidence="7">Homodimer.</text>
</comment>
<dbReference type="Gene3D" id="3.30.1490.20">
    <property type="entry name" value="ATP-grasp fold, A domain"/>
    <property type="match status" value="1"/>
</dbReference>
<evidence type="ECO:0000256" key="5">
    <source>
        <dbReference type="ARBA" id="ARBA00022840"/>
    </source>
</evidence>
<feature type="binding site" evidence="7">
    <location>
        <position position="156"/>
    </location>
    <ligand>
        <name>ATP</name>
        <dbReference type="ChEBI" id="CHEBI:30616"/>
    </ligand>
</feature>
<comment type="caution">
    <text evidence="9">The sequence shown here is derived from an EMBL/GenBank/DDBJ whole genome shotgun (WGS) entry which is preliminary data.</text>
</comment>
<dbReference type="SUPFAM" id="SSF52440">
    <property type="entry name" value="PreATP-grasp domain"/>
    <property type="match status" value="1"/>
</dbReference>
<dbReference type="EMBL" id="JAHLFE010000009">
    <property type="protein sequence ID" value="MBU3843308.1"/>
    <property type="molecule type" value="Genomic_DNA"/>
</dbReference>
<dbReference type="InterPro" id="IPR054350">
    <property type="entry name" value="PurT/PurK_preATP-grasp"/>
</dbReference>
<comment type="pathway">
    <text evidence="7">Purine metabolism; IMP biosynthesis via de novo pathway; N(2)-formyl-N(1)-(5-phospho-D-ribosyl)glycinamide from N(1)-(5-phospho-D-ribosyl)glycinamide (formate route): step 1/1.</text>
</comment>
<dbReference type="EC" id="6.3.1.21" evidence="7"/>
<feature type="domain" description="ATP-grasp" evidence="8">
    <location>
        <begin position="120"/>
        <end position="312"/>
    </location>
</feature>
<dbReference type="GO" id="GO:0005829">
    <property type="term" value="C:cytosol"/>
    <property type="evidence" value="ECO:0007669"/>
    <property type="project" value="TreeGrafter"/>
</dbReference>
<feature type="binding site" evidence="7">
    <location>
        <position position="115"/>
    </location>
    <ligand>
        <name>ATP</name>
        <dbReference type="ChEBI" id="CHEBI:30616"/>
    </ligand>
</feature>
<comment type="catalytic activity">
    <reaction evidence="7">
        <text>N(1)-(5-phospho-beta-D-ribosyl)glycinamide + formate + ATP = N(2)-formyl-N(1)-(5-phospho-beta-D-ribosyl)glycinamide + ADP + phosphate + H(+)</text>
        <dbReference type="Rhea" id="RHEA:24829"/>
        <dbReference type="ChEBI" id="CHEBI:15378"/>
        <dbReference type="ChEBI" id="CHEBI:15740"/>
        <dbReference type="ChEBI" id="CHEBI:30616"/>
        <dbReference type="ChEBI" id="CHEBI:43474"/>
        <dbReference type="ChEBI" id="CHEBI:143788"/>
        <dbReference type="ChEBI" id="CHEBI:147286"/>
        <dbReference type="ChEBI" id="CHEBI:456216"/>
        <dbReference type="EC" id="6.3.1.21"/>
    </reaction>
</comment>
<reference evidence="9" key="1">
    <citation type="journal article" date="2021" name="PeerJ">
        <title>Extensive microbial diversity within the chicken gut microbiome revealed by metagenomics and culture.</title>
        <authorList>
            <person name="Gilroy R."/>
            <person name="Ravi A."/>
            <person name="Getino M."/>
            <person name="Pursley I."/>
            <person name="Horton D.L."/>
            <person name="Alikhan N.F."/>
            <person name="Baker D."/>
            <person name="Gharbi K."/>
            <person name="Hall N."/>
            <person name="Watson M."/>
            <person name="Adriaenssens E.M."/>
            <person name="Foster-Nyarko E."/>
            <person name="Jarju S."/>
            <person name="Secka A."/>
            <person name="Antonio M."/>
            <person name="Oren A."/>
            <person name="Chaudhuri R.R."/>
            <person name="La Ragione R."/>
            <person name="Hildebrand F."/>
            <person name="Pallen M.J."/>
        </authorList>
    </citation>
    <scope>NUCLEOTIDE SEQUENCE</scope>
    <source>
        <strain evidence="9">378</strain>
    </source>
</reference>
<dbReference type="InterPro" id="IPR011054">
    <property type="entry name" value="Rudment_hybrid_motif"/>
</dbReference>
<comment type="function">
    <text evidence="7">Involved in the de novo purine biosynthesis. Catalyzes the transfer of formate to 5-phospho-ribosyl-glycinamide (GAR), producing 5-phospho-ribosyl-N-formylglycinamide (FGAR). Formate is provided by PurU via hydrolysis of 10-formyl-tetrahydrofolate.</text>
</comment>
<dbReference type="Gene3D" id="3.40.50.20">
    <property type="match status" value="1"/>
</dbReference>
<dbReference type="GO" id="GO:0043815">
    <property type="term" value="F:phosphoribosylglycinamide formyltransferase 2 activity"/>
    <property type="evidence" value="ECO:0007669"/>
    <property type="project" value="UniProtKB-UniRule"/>
</dbReference>
<proteinExistence type="inferred from homology"/>
<evidence type="ECO:0000256" key="2">
    <source>
        <dbReference type="ARBA" id="ARBA00022723"/>
    </source>
</evidence>
<dbReference type="GO" id="GO:0004644">
    <property type="term" value="F:phosphoribosylglycinamide formyltransferase activity"/>
    <property type="evidence" value="ECO:0007669"/>
    <property type="project" value="UniProtKB-UniRule"/>
</dbReference>
<keyword evidence="5 7" id="KW-0067">ATP-binding</keyword>
<feature type="binding site" evidence="7">
    <location>
        <position position="82"/>
    </location>
    <ligand>
        <name>N(1)-(5-phospho-beta-D-ribosyl)glycinamide</name>
        <dbReference type="ChEBI" id="CHEBI:143788"/>
    </ligand>
</feature>
<dbReference type="GO" id="GO:0005524">
    <property type="term" value="F:ATP binding"/>
    <property type="evidence" value="ECO:0007669"/>
    <property type="project" value="UniProtKB-UniRule"/>
</dbReference>
<keyword evidence="9" id="KW-0808">Transferase</keyword>
<dbReference type="NCBIfam" id="NF006766">
    <property type="entry name" value="PRK09288.1"/>
    <property type="match status" value="1"/>
</dbReference>
<dbReference type="InterPro" id="IPR005862">
    <property type="entry name" value="PurT"/>
</dbReference>
<sequence>MSFILTNSPQHRTTALLLGSGELGKEVAIELVRLGVHVVACDRYDFAPAMQVAQEKAVINMKDGAKLRDLIERVKPDVVIPEIEAIATETLVQMEEEEGLHVVPTAKAAFTTMNRKQIRTLAAETLNLPTSPYFFASSLEEVVAQIDKVGYPCIMKPVMSSSGKGQSTIKTPDDIQKAWDKACHEGRGGMAEVIVEGMVRFEQEITLLTIRASDGIHFCRPIFHHQVNGDYHESWQGDLLPEDMQQECERIAHTVVEALGGYGIFGVELFLCPQAETKVIFSELSPRPHDTGMVTMISQDQSEFALHVRALLGLPIGEITFMGPSASAALLVEGEGNNIAYHNLAAALKIGGSHSNARIFGKPEVHGERRMGVMLCRAGSTAEALEKVKAMRAAVEVKVSAS</sequence>
<organism evidence="9 10">
    <name type="scientific">Candidatus Anaerobiospirillum pullicola</name>
    <dbReference type="NCBI Taxonomy" id="2838451"/>
    <lineage>
        <taxon>Bacteria</taxon>
        <taxon>Pseudomonadati</taxon>
        <taxon>Pseudomonadota</taxon>
        <taxon>Gammaproteobacteria</taxon>
        <taxon>Aeromonadales</taxon>
        <taxon>Succinivibrionaceae</taxon>
        <taxon>Anaerobiospirillum</taxon>
    </lineage>
</organism>
<dbReference type="InterPro" id="IPR016185">
    <property type="entry name" value="PreATP-grasp_dom_sf"/>
</dbReference>
<dbReference type="HAMAP" id="MF_01643">
    <property type="entry name" value="PurT"/>
    <property type="match status" value="1"/>
</dbReference>
<evidence type="ECO:0000256" key="3">
    <source>
        <dbReference type="ARBA" id="ARBA00022741"/>
    </source>
</evidence>